<dbReference type="Pfam" id="PF02518">
    <property type="entry name" value="HATPase_c"/>
    <property type="match status" value="1"/>
</dbReference>
<keyword evidence="1" id="KW-0808">Transferase</keyword>
<evidence type="ECO:0000256" key="1">
    <source>
        <dbReference type="ARBA" id="ARBA00022679"/>
    </source>
</evidence>
<dbReference type="PANTHER" id="PTHR24421:SF61">
    <property type="entry name" value="OXYGEN SENSOR HISTIDINE KINASE NREB"/>
    <property type="match status" value="1"/>
</dbReference>
<proteinExistence type="predicted"/>
<keyword evidence="4" id="KW-0472">Membrane</keyword>
<dbReference type="PANTHER" id="PTHR24421">
    <property type="entry name" value="NITRATE/NITRITE SENSOR PROTEIN NARX-RELATED"/>
    <property type="match status" value="1"/>
</dbReference>
<evidence type="ECO:0000259" key="5">
    <source>
        <dbReference type="Pfam" id="PF02518"/>
    </source>
</evidence>
<dbReference type="EMBL" id="JBHMBC010000025">
    <property type="protein sequence ID" value="MFB9820771.1"/>
    <property type="molecule type" value="Genomic_DNA"/>
</dbReference>
<feature type="transmembrane region" description="Helical" evidence="4">
    <location>
        <begin position="44"/>
        <end position="64"/>
    </location>
</feature>
<keyword evidence="4" id="KW-1133">Transmembrane helix</keyword>
<keyword evidence="7" id="KW-1185">Reference proteome</keyword>
<dbReference type="InterPro" id="IPR003594">
    <property type="entry name" value="HATPase_dom"/>
</dbReference>
<dbReference type="InterPro" id="IPR036890">
    <property type="entry name" value="HATPase_C_sf"/>
</dbReference>
<dbReference type="InterPro" id="IPR050482">
    <property type="entry name" value="Sensor_HK_TwoCompSys"/>
</dbReference>
<accession>A0ABV5Y1A7</accession>
<dbReference type="SUPFAM" id="SSF55874">
    <property type="entry name" value="ATPase domain of HSP90 chaperone/DNA topoisomerase II/histidine kinase"/>
    <property type="match status" value="1"/>
</dbReference>
<dbReference type="RefSeq" id="WP_234751596.1">
    <property type="nucleotide sequence ID" value="NZ_BAAAWN010000001.1"/>
</dbReference>
<feature type="domain" description="Histidine kinase/HSP90-like ATPase" evidence="5">
    <location>
        <begin position="304"/>
        <end position="388"/>
    </location>
</feature>
<evidence type="ECO:0000256" key="2">
    <source>
        <dbReference type="ARBA" id="ARBA00022777"/>
    </source>
</evidence>
<evidence type="ECO:0000313" key="6">
    <source>
        <dbReference type="EMBL" id="MFB9820771.1"/>
    </source>
</evidence>
<reference evidence="6 7" key="1">
    <citation type="submission" date="2024-09" db="EMBL/GenBank/DDBJ databases">
        <authorList>
            <person name="Sun Q."/>
            <person name="Mori K."/>
        </authorList>
    </citation>
    <scope>NUCLEOTIDE SEQUENCE [LARGE SCALE GENOMIC DNA]</scope>
    <source>
        <strain evidence="6 7">JCM 1334</strain>
    </source>
</reference>
<keyword evidence="2 6" id="KW-0418">Kinase</keyword>
<comment type="caution">
    <text evidence="6">The sequence shown here is derived from an EMBL/GenBank/DDBJ whole genome shotgun (WGS) entry which is preliminary data.</text>
</comment>
<feature type="transmembrane region" description="Helical" evidence="4">
    <location>
        <begin position="21"/>
        <end position="38"/>
    </location>
</feature>
<dbReference type="Gene3D" id="3.30.565.10">
    <property type="entry name" value="Histidine kinase-like ATPase, C-terminal domain"/>
    <property type="match status" value="1"/>
</dbReference>
<feature type="transmembrane region" description="Helical" evidence="4">
    <location>
        <begin position="94"/>
        <end position="115"/>
    </location>
</feature>
<keyword evidence="4" id="KW-0812">Transmembrane</keyword>
<evidence type="ECO:0000256" key="4">
    <source>
        <dbReference type="SAM" id="Phobius"/>
    </source>
</evidence>
<feature type="transmembrane region" description="Helical" evidence="4">
    <location>
        <begin position="71"/>
        <end position="88"/>
    </location>
</feature>
<organism evidence="6 7">
    <name type="scientific">Arthrobacter ramosus</name>
    <dbReference type="NCBI Taxonomy" id="1672"/>
    <lineage>
        <taxon>Bacteria</taxon>
        <taxon>Bacillati</taxon>
        <taxon>Actinomycetota</taxon>
        <taxon>Actinomycetes</taxon>
        <taxon>Micrococcales</taxon>
        <taxon>Micrococcaceae</taxon>
        <taxon>Arthrobacter</taxon>
    </lineage>
</organism>
<sequence length="393" mass="41958">MRGKRGVWTTRRPGVVSKYGTLLGLCITTSSSFFLAAAKRLEPWEFVGAYLVLAVVLACFALMLHSDAWPQRLAVLLGLILLAELLGSEQRDEFNPVFLAYALVLSASSVLVLSMRKTWRSILFTSFAFLLVLGYTLLSASAVGVRPASAFILAATWIITLAMRLGGPRALALYWGDFAVRQESVAANIVAQNRRSSVAWNTRHLHDTALRTLTVIGRQGAGLSSKELGEMLDAGTSLGTTARPRPALPRWTGVDFGASPPPEAPEPGDLAVRLRRIAEKRARDGFSVEIHGMSGPLTEPVQAALLAAVDECILNADRHAGAGHVDVLLSRTSDHLSVVVSDSGCGFDPSKLPADRLGVKESVLARMRDAGGHAQVFSAPGRGTTILLEAAAA</sequence>
<dbReference type="GO" id="GO:0016301">
    <property type="term" value="F:kinase activity"/>
    <property type="evidence" value="ECO:0007669"/>
    <property type="project" value="UniProtKB-KW"/>
</dbReference>
<protein>
    <submittedName>
        <fullName evidence="6">Sensor histidine kinase</fullName>
    </submittedName>
</protein>
<evidence type="ECO:0000313" key="7">
    <source>
        <dbReference type="Proteomes" id="UP001589702"/>
    </source>
</evidence>
<dbReference type="CDD" id="cd16917">
    <property type="entry name" value="HATPase_UhpB-NarQ-NarX-like"/>
    <property type="match status" value="1"/>
</dbReference>
<gene>
    <name evidence="6" type="ORF">ACFFP1_14830</name>
</gene>
<keyword evidence="3" id="KW-0902">Two-component regulatory system</keyword>
<name>A0ABV5Y1A7_ARTRM</name>
<evidence type="ECO:0000256" key="3">
    <source>
        <dbReference type="ARBA" id="ARBA00023012"/>
    </source>
</evidence>
<dbReference type="Proteomes" id="UP001589702">
    <property type="component" value="Unassembled WGS sequence"/>
</dbReference>
<feature type="transmembrane region" description="Helical" evidence="4">
    <location>
        <begin position="122"/>
        <end position="142"/>
    </location>
</feature>